<evidence type="ECO:0000313" key="3">
    <source>
        <dbReference type="Proteomes" id="UP000030748"/>
    </source>
</evidence>
<dbReference type="InterPro" id="IPR006566">
    <property type="entry name" value="FBD"/>
</dbReference>
<dbReference type="Pfam" id="PF00646">
    <property type="entry name" value="F-box"/>
    <property type="match status" value="1"/>
</dbReference>
<dbReference type="Pfam" id="PF08387">
    <property type="entry name" value="FBD"/>
    <property type="match status" value="1"/>
</dbReference>
<dbReference type="SUPFAM" id="SSF81383">
    <property type="entry name" value="F-box domain"/>
    <property type="match status" value="1"/>
</dbReference>
<dbReference type="InterPro" id="IPR036047">
    <property type="entry name" value="F-box-like_dom_sf"/>
</dbReference>
<protein>
    <recommendedName>
        <fullName evidence="1">F-box domain-containing protein</fullName>
    </recommendedName>
</protein>
<dbReference type="STRING" id="4155.A0A022R207"/>
<reference evidence="2 3" key="1">
    <citation type="journal article" date="2013" name="Proc. Natl. Acad. Sci. U.S.A.">
        <title>Fine-scale variation in meiotic recombination in Mimulus inferred from population shotgun sequencing.</title>
        <authorList>
            <person name="Hellsten U."/>
            <person name="Wright K.M."/>
            <person name="Jenkins J."/>
            <person name="Shu S."/>
            <person name="Yuan Y."/>
            <person name="Wessler S.R."/>
            <person name="Schmutz J."/>
            <person name="Willis J.H."/>
            <person name="Rokhsar D.S."/>
        </authorList>
    </citation>
    <scope>NUCLEOTIDE SEQUENCE [LARGE SCALE GENOMIC DNA]</scope>
    <source>
        <strain evidence="3">cv. DUN x IM62</strain>
    </source>
</reference>
<keyword evidence="3" id="KW-1185">Reference proteome</keyword>
<dbReference type="PROSITE" id="PS50181">
    <property type="entry name" value="FBOX"/>
    <property type="match status" value="1"/>
</dbReference>
<proteinExistence type="predicted"/>
<dbReference type="InterPro" id="IPR032675">
    <property type="entry name" value="LRR_dom_sf"/>
</dbReference>
<evidence type="ECO:0000313" key="2">
    <source>
        <dbReference type="EMBL" id="EYU33648.1"/>
    </source>
</evidence>
<feature type="non-terminal residue" evidence="2">
    <location>
        <position position="424"/>
    </location>
</feature>
<dbReference type="PANTHER" id="PTHR34145:SF68">
    <property type="entry name" value="FBD DOMAIN-CONTAINING PROTEIN"/>
    <property type="match status" value="1"/>
</dbReference>
<dbReference type="SUPFAM" id="SSF52047">
    <property type="entry name" value="RNI-like"/>
    <property type="match status" value="1"/>
</dbReference>
<dbReference type="InterPro" id="IPR053772">
    <property type="entry name" value="At1g61320/At1g61330-like"/>
</dbReference>
<dbReference type="PANTHER" id="PTHR34145">
    <property type="entry name" value="OS02G0105600 PROTEIN"/>
    <property type="match status" value="1"/>
</dbReference>
<dbReference type="AlphaFoldDB" id="A0A022R207"/>
<evidence type="ECO:0000259" key="1">
    <source>
        <dbReference type="PROSITE" id="PS50181"/>
    </source>
</evidence>
<sequence>MGGSRFQIDADFQSEKCVGDTSSAGDADRISRLPDDILLDILSLLSLKESARTSVLSSHWINLWKHTPSLDFDDAQASIDKLYNQPDLRKGERRKYMRWVDSVCRSHESPTLKEFKIRFPINRSTRNAKSIARWLRFALSRRVRRLELDVEDLYGSSSKKCCFLNKLLNPRTLVDFGSLKELMSLNNVDVSDGTIEFFLNTCPLLERLIVRFSKQMSRLEIYGPSLVLKHLEIKFCLGLESLKVSVPSLTSLSVTSLNGLSLENVPMLVDLSVHVVDDNTSLYRLFHRLLSRCISQLQTLHLSLSNIGFSSAELDELWELPQMPRLKKLVIEYCHKWYLYPREDRQQRNEYAIIKIPHRHLKVFEFRGYYGCSNDAGLISYVLENCVVLEKIIIDHCFTLGNSDSESKKWKKLQERMRNKSLHH</sequence>
<name>A0A022R207_ERYGU</name>
<gene>
    <name evidence="2" type="ORF">MIMGU_mgv1a022709mg</name>
</gene>
<dbReference type="Gene3D" id="1.20.1280.50">
    <property type="match status" value="1"/>
</dbReference>
<dbReference type="Gene3D" id="3.80.10.10">
    <property type="entry name" value="Ribonuclease Inhibitor"/>
    <property type="match status" value="1"/>
</dbReference>
<organism evidence="2 3">
    <name type="scientific">Erythranthe guttata</name>
    <name type="common">Yellow monkey flower</name>
    <name type="synonym">Mimulus guttatus</name>
    <dbReference type="NCBI Taxonomy" id="4155"/>
    <lineage>
        <taxon>Eukaryota</taxon>
        <taxon>Viridiplantae</taxon>
        <taxon>Streptophyta</taxon>
        <taxon>Embryophyta</taxon>
        <taxon>Tracheophyta</taxon>
        <taxon>Spermatophyta</taxon>
        <taxon>Magnoliopsida</taxon>
        <taxon>eudicotyledons</taxon>
        <taxon>Gunneridae</taxon>
        <taxon>Pentapetalae</taxon>
        <taxon>asterids</taxon>
        <taxon>lamiids</taxon>
        <taxon>Lamiales</taxon>
        <taxon>Phrymaceae</taxon>
        <taxon>Erythranthe</taxon>
    </lineage>
</organism>
<dbReference type="eggNOG" id="ENOG502RYMX">
    <property type="taxonomic scope" value="Eukaryota"/>
</dbReference>
<dbReference type="EMBL" id="KI630752">
    <property type="protein sequence ID" value="EYU33648.1"/>
    <property type="molecule type" value="Genomic_DNA"/>
</dbReference>
<dbReference type="Proteomes" id="UP000030748">
    <property type="component" value="Unassembled WGS sequence"/>
</dbReference>
<dbReference type="InterPro" id="IPR001810">
    <property type="entry name" value="F-box_dom"/>
</dbReference>
<feature type="domain" description="F-box" evidence="1">
    <location>
        <begin position="27"/>
        <end position="75"/>
    </location>
</feature>
<accession>A0A022R207</accession>